<name>A0A511YZG1_9CELL</name>
<accession>A0A511YZG1</accession>
<evidence type="ECO:0000256" key="2">
    <source>
        <dbReference type="SAM" id="SignalP"/>
    </source>
</evidence>
<evidence type="ECO:0008006" key="5">
    <source>
        <dbReference type="Google" id="ProtNLM"/>
    </source>
</evidence>
<dbReference type="EMBL" id="BJYK01000008">
    <property type="protein sequence ID" value="GEN80591.1"/>
    <property type="molecule type" value="Genomic_DNA"/>
</dbReference>
<feature type="region of interest" description="Disordered" evidence="1">
    <location>
        <begin position="233"/>
        <end position="292"/>
    </location>
</feature>
<evidence type="ECO:0000256" key="1">
    <source>
        <dbReference type="SAM" id="MobiDB-lite"/>
    </source>
</evidence>
<dbReference type="PROSITE" id="PS51257">
    <property type="entry name" value="PROKAR_LIPOPROTEIN"/>
    <property type="match status" value="1"/>
</dbReference>
<feature type="compositionally biased region" description="Acidic residues" evidence="1">
    <location>
        <begin position="242"/>
        <end position="253"/>
    </location>
</feature>
<dbReference type="Proteomes" id="UP000321484">
    <property type="component" value="Unassembled WGS sequence"/>
</dbReference>
<sequence>MAHGRRGAGRTAAAGAVAALTACAAGLAACTAPRPDTPAPTPTPTPVLQGEARLPEGPAAVLAGADDVALALAASASLYASAPVVVLAPSLDPVAQLRGASIAVALGAPLLLEPLPQPLPDTTSEDGTAAGETPSADAAGGAGTADAAGAADAAALIAELERLGAVALVTVGAVGAGEAAGLDLTADLTAVPAPADDADLAALLRTDLAPSPVLPNDAGTGDVAAVVGLDREAPTLLTTDAPPEETPADETPADETPAADAATKAATGTPEPTPSGPALPLTELPEAPDGGLVLTTGDPSEIAAVATARAAGVDVLEVRSGDPRRDPAVVQAVAAAEATTVVGIGGAFGTPEDLAWKAATAATGVELPGGGQLVFTGPATGRRMVAMYGSPGIPALGILGEQDVTASIARAQGLAAEYQALTTDVVVPAFEIIATIADRPAGADGNYSNELPVEAFVPWVEAALEAGVYVVLDLQPGRTDFVTQARLYESLLLYPNVGLALDPEWRLGPDQVHLRQIGSVGIDEVNAVGDYLSELTRTHHLPQKLLVLHQFMQRMVDGRERLDTADPAVQVLIHVDGQGSQGAKAGTWANILQGAPANVVWGWKNFIHEDVPMATPQQTYQVQPLPHFVSYQ</sequence>
<organism evidence="3 4">
    <name type="scientific">Actinotalea fermentans</name>
    <dbReference type="NCBI Taxonomy" id="43671"/>
    <lineage>
        <taxon>Bacteria</taxon>
        <taxon>Bacillati</taxon>
        <taxon>Actinomycetota</taxon>
        <taxon>Actinomycetes</taxon>
        <taxon>Micrococcales</taxon>
        <taxon>Cellulomonadaceae</taxon>
        <taxon>Actinotalea</taxon>
    </lineage>
</organism>
<gene>
    <name evidence="3" type="ORF">AFE02nite_23250</name>
</gene>
<comment type="caution">
    <text evidence="3">The sequence shown here is derived from an EMBL/GenBank/DDBJ whole genome shotgun (WGS) entry which is preliminary data.</text>
</comment>
<feature type="chain" id="PRO_5021713596" description="Lipoprotein" evidence="2">
    <location>
        <begin position="25"/>
        <end position="632"/>
    </location>
</feature>
<reference evidence="3 4" key="1">
    <citation type="submission" date="2019-07" db="EMBL/GenBank/DDBJ databases">
        <title>Whole genome shotgun sequence of Actinotalea fermentans NBRC 105374.</title>
        <authorList>
            <person name="Hosoyama A."/>
            <person name="Uohara A."/>
            <person name="Ohji S."/>
            <person name="Ichikawa N."/>
        </authorList>
    </citation>
    <scope>NUCLEOTIDE SEQUENCE [LARGE SCALE GENOMIC DNA]</scope>
    <source>
        <strain evidence="3 4">NBRC 105374</strain>
    </source>
</reference>
<feature type="region of interest" description="Disordered" evidence="1">
    <location>
        <begin position="115"/>
        <end position="144"/>
    </location>
</feature>
<feature type="compositionally biased region" description="Low complexity" evidence="1">
    <location>
        <begin position="254"/>
        <end position="270"/>
    </location>
</feature>
<dbReference type="OrthoDB" id="9812120at2"/>
<evidence type="ECO:0000313" key="4">
    <source>
        <dbReference type="Proteomes" id="UP000321484"/>
    </source>
</evidence>
<dbReference type="RefSeq" id="WP_146819702.1">
    <property type="nucleotide sequence ID" value="NZ_BJYK01000008.1"/>
</dbReference>
<dbReference type="AlphaFoldDB" id="A0A511YZG1"/>
<proteinExistence type="predicted"/>
<evidence type="ECO:0000313" key="3">
    <source>
        <dbReference type="EMBL" id="GEN80591.1"/>
    </source>
</evidence>
<keyword evidence="2" id="KW-0732">Signal</keyword>
<keyword evidence="4" id="KW-1185">Reference proteome</keyword>
<protein>
    <recommendedName>
        <fullName evidence="5">Lipoprotein</fullName>
    </recommendedName>
</protein>
<feature type="compositionally biased region" description="Low complexity" evidence="1">
    <location>
        <begin position="278"/>
        <end position="288"/>
    </location>
</feature>
<feature type="signal peptide" evidence="2">
    <location>
        <begin position="1"/>
        <end position="24"/>
    </location>
</feature>